<feature type="domain" description="DUF4440" evidence="1">
    <location>
        <begin position="5"/>
        <end position="114"/>
    </location>
</feature>
<proteinExistence type="predicted"/>
<evidence type="ECO:0000313" key="3">
    <source>
        <dbReference type="Proteomes" id="UP001597205"/>
    </source>
</evidence>
<comment type="caution">
    <text evidence="2">The sequence shown here is derived from an EMBL/GenBank/DDBJ whole genome shotgun (WGS) entry which is preliminary data.</text>
</comment>
<reference evidence="3" key="1">
    <citation type="journal article" date="2019" name="Int. J. Syst. Evol. Microbiol.">
        <title>The Global Catalogue of Microorganisms (GCM) 10K type strain sequencing project: providing services to taxonomists for standard genome sequencing and annotation.</title>
        <authorList>
            <consortium name="The Broad Institute Genomics Platform"/>
            <consortium name="The Broad Institute Genome Sequencing Center for Infectious Disease"/>
            <person name="Wu L."/>
            <person name="Ma J."/>
        </authorList>
    </citation>
    <scope>NUCLEOTIDE SEQUENCE [LARGE SCALE GENOMIC DNA]</scope>
    <source>
        <strain evidence="3">CCUG 52468</strain>
    </source>
</reference>
<dbReference type="InterPro" id="IPR027843">
    <property type="entry name" value="DUF4440"/>
</dbReference>
<name>A0ABW3RQZ8_9SPHI</name>
<dbReference type="Pfam" id="PF14534">
    <property type="entry name" value="DUF4440"/>
    <property type="match status" value="1"/>
</dbReference>
<dbReference type="InterPro" id="IPR032710">
    <property type="entry name" value="NTF2-like_dom_sf"/>
</dbReference>
<gene>
    <name evidence="2" type="ORF">ACFQ2C_17660</name>
</gene>
<evidence type="ECO:0000259" key="1">
    <source>
        <dbReference type="Pfam" id="PF14534"/>
    </source>
</evidence>
<sequence length="123" mass="13950">MEDQILDLETKYWHGMANHDYETVKSLTYFPCTTVSKQGVKSIDEPTFKQMFEQGEGMKMSIKGITEAVIEMFSKSFATIGYIVEIETDNNGEKTSSKCACSSAWIQENGVWKCQLHSESDLK</sequence>
<dbReference type="EMBL" id="JBHTKY010000043">
    <property type="protein sequence ID" value="MFD1167429.1"/>
    <property type="molecule type" value="Genomic_DNA"/>
</dbReference>
<organism evidence="2 3">
    <name type="scientific">Sphingobacterium daejeonense</name>
    <dbReference type="NCBI Taxonomy" id="371142"/>
    <lineage>
        <taxon>Bacteria</taxon>
        <taxon>Pseudomonadati</taxon>
        <taxon>Bacteroidota</taxon>
        <taxon>Sphingobacteriia</taxon>
        <taxon>Sphingobacteriales</taxon>
        <taxon>Sphingobacteriaceae</taxon>
        <taxon>Sphingobacterium</taxon>
    </lineage>
</organism>
<evidence type="ECO:0000313" key="2">
    <source>
        <dbReference type="EMBL" id="MFD1167429.1"/>
    </source>
</evidence>
<dbReference type="SUPFAM" id="SSF54427">
    <property type="entry name" value="NTF2-like"/>
    <property type="match status" value="1"/>
</dbReference>
<protein>
    <submittedName>
        <fullName evidence="2">Nuclear transport factor 2 family protein</fullName>
    </submittedName>
</protein>
<keyword evidence="3" id="KW-1185">Reference proteome</keyword>
<accession>A0ABW3RQZ8</accession>
<dbReference type="Proteomes" id="UP001597205">
    <property type="component" value="Unassembled WGS sequence"/>
</dbReference>
<dbReference type="Gene3D" id="3.10.450.50">
    <property type="match status" value="1"/>
</dbReference>
<dbReference type="RefSeq" id="WP_138092446.1">
    <property type="nucleotide sequence ID" value="NZ_JALXMZ010000008.1"/>
</dbReference>